<evidence type="ECO:0000313" key="1">
    <source>
        <dbReference type="EMBL" id="KAF2439364.1"/>
    </source>
</evidence>
<dbReference type="OrthoDB" id="10661756at2759"/>
<protein>
    <submittedName>
        <fullName evidence="1">Uncharacterized protein</fullName>
    </submittedName>
</protein>
<evidence type="ECO:0000313" key="2">
    <source>
        <dbReference type="Proteomes" id="UP000799764"/>
    </source>
</evidence>
<sequence>MFSPVCLGIQHVTGLGKNSIFTYRRPLRGSDTHEAWNKRLRFVQLSQQSTQPVHKMAFHHSVPGASQTFFAGSFTFAGPDGLHHTDVYSTTCTPLSKTLSPQSKEYELCAHLTRNRWQPYAEYVALHLRLRSSNLNVIPQSWHLAWGTQHPRRRRERVPHHRTLGSGRGPGTAVLAFCLTASGTGFWRACRCTNRVAVVLGFISNRGTDMRHASTADYGAPILRGGSHRSCCFSLTTYLDALAFKMRSSIGGLVTVNHSETVSSFTTHLIAHGSS</sequence>
<organism evidence="1 2">
    <name type="scientific">Karstenula rhodostoma CBS 690.94</name>
    <dbReference type="NCBI Taxonomy" id="1392251"/>
    <lineage>
        <taxon>Eukaryota</taxon>
        <taxon>Fungi</taxon>
        <taxon>Dikarya</taxon>
        <taxon>Ascomycota</taxon>
        <taxon>Pezizomycotina</taxon>
        <taxon>Dothideomycetes</taxon>
        <taxon>Pleosporomycetidae</taxon>
        <taxon>Pleosporales</taxon>
        <taxon>Massarineae</taxon>
        <taxon>Didymosphaeriaceae</taxon>
        <taxon>Karstenula</taxon>
    </lineage>
</organism>
<comment type="caution">
    <text evidence="1">The sequence shown here is derived from an EMBL/GenBank/DDBJ whole genome shotgun (WGS) entry which is preliminary data.</text>
</comment>
<accession>A0A9P4PA71</accession>
<proteinExistence type="predicted"/>
<reference evidence="1" key="1">
    <citation type="journal article" date="2020" name="Stud. Mycol.">
        <title>101 Dothideomycetes genomes: a test case for predicting lifestyles and emergence of pathogens.</title>
        <authorList>
            <person name="Haridas S."/>
            <person name="Albert R."/>
            <person name="Binder M."/>
            <person name="Bloem J."/>
            <person name="Labutti K."/>
            <person name="Salamov A."/>
            <person name="Andreopoulos B."/>
            <person name="Baker S."/>
            <person name="Barry K."/>
            <person name="Bills G."/>
            <person name="Bluhm B."/>
            <person name="Cannon C."/>
            <person name="Castanera R."/>
            <person name="Culley D."/>
            <person name="Daum C."/>
            <person name="Ezra D."/>
            <person name="Gonzalez J."/>
            <person name="Henrissat B."/>
            <person name="Kuo A."/>
            <person name="Liang C."/>
            <person name="Lipzen A."/>
            <person name="Lutzoni F."/>
            <person name="Magnuson J."/>
            <person name="Mondo S."/>
            <person name="Nolan M."/>
            <person name="Ohm R."/>
            <person name="Pangilinan J."/>
            <person name="Park H.-J."/>
            <person name="Ramirez L."/>
            <person name="Alfaro M."/>
            <person name="Sun H."/>
            <person name="Tritt A."/>
            <person name="Yoshinaga Y."/>
            <person name="Zwiers L.-H."/>
            <person name="Turgeon B."/>
            <person name="Goodwin S."/>
            <person name="Spatafora J."/>
            <person name="Crous P."/>
            <person name="Grigoriev I."/>
        </authorList>
    </citation>
    <scope>NUCLEOTIDE SEQUENCE</scope>
    <source>
        <strain evidence="1">CBS 690.94</strain>
    </source>
</reference>
<name>A0A9P4PA71_9PLEO</name>
<dbReference type="AlphaFoldDB" id="A0A9P4PA71"/>
<dbReference type="Proteomes" id="UP000799764">
    <property type="component" value="Unassembled WGS sequence"/>
</dbReference>
<keyword evidence="2" id="KW-1185">Reference proteome</keyword>
<dbReference type="EMBL" id="MU001509">
    <property type="protein sequence ID" value="KAF2439364.1"/>
    <property type="molecule type" value="Genomic_DNA"/>
</dbReference>
<gene>
    <name evidence="1" type="ORF">P171DRAFT_501430</name>
</gene>